<protein>
    <recommendedName>
        <fullName evidence="7">Oxidoreductase</fullName>
    </recommendedName>
</protein>
<dbReference type="InterPro" id="IPR052515">
    <property type="entry name" value="Gfo/Idh/MocA_Oxidoreductase"/>
</dbReference>
<feature type="domain" description="GFO/IDH/MocA-like oxidoreductase" evidence="4">
    <location>
        <begin position="530"/>
        <end position="661"/>
    </location>
</feature>
<name>A0AAE0BR94_9CHLO</name>
<dbReference type="Gene3D" id="3.40.50.720">
    <property type="entry name" value="NAD(P)-binding Rossmann-like Domain"/>
    <property type="match status" value="2"/>
</dbReference>
<evidence type="ECO:0000259" key="4">
    <source>
        <dbReference type="Pfam" id="PF22725"/>
    </source>
</evidence>
<feature type="domain" description="GFO/IDH/MocA-like oxidoreductase" evidence="4">
    <location>
        <begin position="128"/>
        <end position="261"/>
    </location>
</feature>
<accession>A0AAE0BR94</accession>
<dbReference type="PANTHER" id="PTHR43249:SF1">
    <property type="entry name" value="D-GLUCOSIDE 3-DEHYDROGENASE"/>
    <property type="match status" value="1"/>
</dbReference>
<evidence type="ECO:0000313" key="5">
    <source>
        <dbReference type="EMBL" id="KAK3240410.1"/>
    </source>
</evidence>
<feature type="region of interest" description="Disordered" evidence="2">
    <location>
        <begin position="279"/>
        <end position="299"/>
    </location>
</feature>
<dbReference type="GO" id="GO:0000166">
    <property type="term" value="F:nucleotide binding"/>
    <property type="evidence" value="ECO:0007669"/>
    <property type="project" value="InterPro"/>
</dbReference>
<dbReference type="SUPFAM" id="SSF55347">
    <property type="entry name" value="Glyceraldehyde-3-phosphate dehydrogenase-like, C-terminal domain"/>
    <property type="match status" value="2"/>
</dbReference>
<dbReference type="EMBL" id="LGRX02033656">
    <property type="protein sequence ID" value="KAK3240410.1"/>
    <property type="molecule type" value="Genomic_DNA"/>
</dbReference>
<proteinExistence type="inferred from homology"/>
<comment type="similarity">
    <text evidence="1">Belongs to the Gfo/Idh/MocA family.</text>
</comment>
<gene>
    <name evidence="5" type="ORF">CYMTET_49743</name>
</gene>
<feature type="domain" description="Gfo/Idh/MocA-like oxidoreductase N-terminal" evidence="3">
    <location>
        <begin position="5"/>
        <end position="116"/>
    </location>
</feature>
<organism evidence="5 6">
    <name type="scientific">Cymbomonas tetramitiformis</name>
    <dbReference type="NCBI Taxonomy" id="36881"/>
    <lineage>
        <taxon>Eukaryota</taxon>
        <taxon>Viridiplantae</taxon>
        <taxon>Chlorophyta</taxon>
        <taxon>Pyramimonadophyceae</taxon>
        <taxon>Pyramimonadales</taxon>
        <taxon>Pyramimonadaceae</taxon>
        <taxon>Cymbomonas</taxon>
    </lineage>
</organism>
<dbReference type="PANTHER" id="PTHR43249">
    <property type="entry name" value="UDP-N-ACETYL-2-AMINO-2-DEOXY-D-GLUCURONATE OXIDASE"/>
    <property type="match status" value="1"/>
</dbReference>
<dbReference type="AlphaFoldDB" id="A0AAE0BR94"/>
<dbReference type="InterPro" id="IPR036291">
    <property type="entry name" value="NAD(P)-bd_dom_sf"/>
</dbReference>
<feature type="domain" description="Gfo/Idh/MocA-like oxidoreductase N-terminal" evidence="3">
    <location>
        <begin position="395"/>
        <end position="515"/>
    </location>
</feature>
<dbReference type="SUPFAM" id="SSF51735">
    <property type="entry name" value="NAD(P)-binding Rossmann-fold domains"/>
    <property type="match status" value="2"/>
</dbReference>
<evidence type="ECO:0000256" key="2">
    <source>
        <dbReference type="SAM" id="MobiDB-lite"/>
    </source>
</evidence>
<dbReference type="InterPro" id="IPR000683">
    <property type="entry name" value="Gfo/Idh/MocA-like_OxRdtase_N"/>
</dbReference>
<dbReference type="Pfam" id="PF22725">
    <property type="entry name" value="GFO_IDH_MocA_C3"/>
    <property type="match status" value="2"/>
</dbReference>
<dbReference type="InterPro" id="IPR055170">
    <property type="entry name" value="GFO_IDH_MocA-like_dom"/>
</dbReference>
<evidence type="ECO:0000259" key="3">
    <source>
        <dbReference type="Pfam" id="PF01408"/>
    </source>
</evidence>
<keyword evidence="6" id="KW-1185">Reference proteome</keyword>
<comment type="caution">
    <text evidence="5">The sequence shown here is derived from an EMBL/GenBank/DDBJ whole genome shotgun (WGS) entry which is preliminary data.</text>
</comment>
<evidence type="ECO:0000256" key="1">
    <source>
        <dbReference type="ARBA" id="ARBA00010928"/>
    </source>
</evidence>
<dbReference type="Pfam" id="PF01408">
    <property type="entry name" value="GFO_IDH_MocA"/>
    <property type="match status" value="2"/>
</dbReference>
<reference evidence="5 6" key="1">
    <citation type="journal article" date="2015" name="Genome Biol. Evol.">
        <title>Comparative Genomics of a Bacterivorous Green Alga Reveals Evolutionary Causalities and Consequences of Phago-Mixotrophic Mode of Nutrition.</title>
        <authorList>
            <person name="Burns J.A."/>
            <person name="Paasch A."/>
            <person name="Narechania A."/>
            <person name="Kim E."/>
        </authorList>
    </citation>
    <scope>NUCLEOTIDE SEQUENCE [LARGE SCALE GENOMIC DNA]</scope>
    <source>
        <strain evidence="5 6">PLY_AMNH</strain>
    </source>
</reference>
<dbReference type="Gene3D" id="3.30.360.10">
    <property type="entry name" value="Dihydrodipicolinate Reductase, domain 2"/>
    <property type="match status" value="2"/>
</dbReference>
<evidence type="ECO:0000313" key="6">
    <source>
        <dbReference type="Proteomes" id="UP001190700"/>
    </source>
</evidence>
<sequence length="761" mass="80268">MPLTAAIIGIGGIAKLHALSLKSLGIDLIACCCRTPEKGHAFSAEFGGHYYQSAEALLASCKPDFAIITTPSGSHLEPALACFAHGVHVLCEKPLEVSVERADAMIVAAEEAGVLLGGIFQGRFAPAFQALRAAVCAGHFGELSVLSAQVPWWRDDSYYAPSRWQGTHALDGGGAFINQAIHSLDLLQWLGAAASAGNEVVEVSARTAARGHELPGFEVEDTGVAWLKFSDGTLGTALAATSLYPGSDRRILIGGRDGSVEVEGDTAVHWSFRSSAAPLAPMAGSDAPQPGGASDPLALSNSNFQRNIAAFVEAIERQRAGDSGRFELSGREARRAVALVCAIYQSAAKAGAPVRPAPQPPLGRVGKSQPLPPVLAPSVTPLIQAAGSLVGREVIRWGILGCGAVTEMKSGPGFQRADGSSLTAVMRRDTRKAADYAARHGVPHWYDDVSALLSDPDVDAVYVATPPGSHLELARLVAAAGKPCYMEKPMARSYEESAAMATVFAERGLPLFVAYYRRAYPRIQRLRSLLYEESAIGDVTSVCYRFRKCPPPPDCAAVWRTDAELSGGGLFVDVGSHALDLLDFVFGPLCNLNGTARRGHARTSKLGDGDRSDAPTAAGVETRVAASFGWESGAVGTATWDFEAAFEVDDLEIEGTRGCIRLPGLMNGTEICIQRSVAEGMEECVETLPPPPTVQQPLIATVIAALRARDPSLCPSSAASALRTAAAMDTILEGFYSGRGGRFWDRPSTWQALGSSPAHPP</sequence>
<evidence type="ECO:0008006" key="7">
    <source>
        <dbReference type="Google" id="ProtNLM"/>
    </source>
</evidence>
<dbReference type="Proteomes" id="UP001190700">
    <property type="component" value="Unassembled WGS sequence"/>
</dbReference>